<keyword evidence="1" id="KW-1185">Reference proteome</keyword>
<name>A0ABM0ULR3_CAMSA</name>
<dbReference type="Proteomes" id="UP000694864">
    <property type="component" value="Chromosome 2"/>
</dbReference>
<accession>A0ABM0ULR3</accession>
<protein>
    <submittedName>
        <fullName evidence="2">Uncharacterized protein LOC104725950 isoform X1</fullName>
    </submittedName>
</protein>
<dbReference type="GeneID" id="104725950"/>
<evidence type="ECO:0000313" key="2">
    <source>
        <dbReference type="RefSeq" id="XP_010443008.1"/>
    </source>
</evidence>
<dbReference type="RefSeq" id="XP_010443008.1">
    <property type="nucleotide sequence ID" value="XM_010444706.2"/>
</dbReference>
<organism evidence="1 2">
    <name type="scientific">Camelina sativa</name>
    <name type="common">False flax</name>
    <name type="synonym">Myagrum sativum</name>
    <dbReference type="NCBI Taxonomy" id="90675"/>
    <lineage>
        <taxon>Eukaryota</taxon>
        <taxon>Viridiplantae</taxon>
        <taxon>Streptophyta</taxon>
        <taxon>Embryophyta</taxon>
        <taxon>Tracheophyta</taxon>
        <taxon>Spermatophyta</taxon>
        <taxon>Magnoliopsida</taxon>
        <taxon>eudicotyledons</taxon>
        <taxon>Gunneridae</taxon>
        <taxon>Pentapetalae</taxon>
        <taxon>rosids</taxon>
        <taxon>malvids</taxon>
        <taxon>Brassicales</taxon>
        <taxon>Brassicaceae</taxon>
        <taxon>Camelineae</taxon>
        <taxon>Camelina</taxon>
    </lineage>
</organism>
<sequence length="123" mass="13576">MALWNAGLDPSMALVAFGFTCVLSRRPHIAFVRPFTAICRLCSDITMSMVASSLRLSILSSTPDPPYPSLAKTHVAHVVKSHRLLSLVGSRVDCSLSISINTPPLMFPQWYCHREHCSEECST</sequence>
<reference evidence="1" key="1">
    <citation type="journal article" date="2014" name="Nat. Commun.">
        <title>The emerging biofuel crop Camelina sativa retains a highly undifferentiated hexaploid genome structure.</title>
        <authorList>
            <person name="Kagale S."/>
            <person name="Koh C."/>
            <person name="Nixon J."/>
            <person name="Bollina V."/>
            <person name="Clarke W.E."/>
            <person name="Tuteja R."/>
            <person name="Spillane C."/>
            <person name="Robinson S.J."/>
            <person name="Links M.G."/>
            <person name="Clarke C."/>
            <person name="Higgins E.E."/>
            <person name="Huebert T."/>
            <person name="Sharpe A.G."/>
            <person name="Parkin I.A."/>
        </authorList>
    </citation>
    <scope>NUCLEOTIDE SEQUENCE [LARGE SCALE GENOMIC DNA]</scope>
    <source>
        <strain evidence="1">cv. DH55</strain>
    </source>
</reference>
<proteinExistence type="predicted"/>
<gene>
    <name evidence="2" type="primary">LOC104725950</name>
</gene>
<reference evidence="2" key="2">
    <citation type="submission" date="2025-08" db="UniProtKB">
        <authorList>
            <consortium name="RefSeq"/>
        </authorList>
    </citation>
    <scope>IDENTIFICATION</scope>
    <source>
        <tissue evidence="2">Leaf</tissue>
    </source>
</reference>
<evidence type="ECO:0000313" key="1">
    <source>
        <dbReference type="Proteomes" id="UP000694864"/>
    </source>
</evidence>